<dbReference type="PANTHER" id="PTHR34293:SF1">
    <property type="entry name" value="HTH-TYPE TRANSCRIPTIONAL REGULATOR TRMBL2"/>
    <property type="match status" value="1"/>
</dbReference>
<evidence type="ECO:0000259" key="2">
    <source>
        <dbReference type="Pfam" id="PF01978"/>
    </source>
</evidence>
<accession>A0A2I8VNG6</accession>
<comment type="similarity">
    <text evidence="1">Belongs to the transcriptional regulator TrmB family.</text>
</comment>
<feature type="domain" description="Transcription regulator TrmB C-terminal" evidence="3">
    <location>
        <begin position="110"/>
        <end position="353"/>
    </location>
</feature>
<dbReference type="AlphaFoldDB" id="A0A2I8VNG6"/>
<gene>
    <name evidence="4" type="ORF">C2R22_14145</name>
</gene>
<dbReference type="KEGG" id="srub:C2R22_14145"/>
<evidence type="ECO:0000313" key="4">
    <source>
        <dbReference type="EMBL" id="AUV82639.1"/>
    </source>
</evidence>
<dbReference type="Proteomes" id="UP000236584">
    <property type="component" value="Chromosome"/>
</dbReference>
<evidence type="ECO:0000256" key="1">
    <source>
        <dbReference type="ARBA" id="ARBA00007287"/>
    </source>
</evidence>
<evidence type="ECO:0000313" key="5">
    <source>
        <dbReference type="Proteomes" id="UP000236584"/>
    </source>
</evidence>
<dbReference type="Gene3D" id="1.10.10.10">
    <property type="entry name" value="Winged helix-like DNA-binding domain superfamily/Winged helix DNA-binding domain"/>
    <property type="match status" value="1"/>
</dbReference>
<reference evidence="4 5" key="1">
    <citation type="submission" date="2018-01" db="EMBL/GenBank/DDBJ databases">
        <title>Complete genome sequence of Salinigranum rubrum GX10T, an extremely halophilic archaeon isolated from a marine solar saltern.</title>
        <authorList>
            <person name="Han S."/>
        </authorList>
    </citation>
    <scope>NUCLEOTIDE SEQUENCE [LARGE SCALE GENOMIC DNA]</scope>
    <source>
        <strain evidence="4 5">GX10</strain>
    </source>
</reference>
<proteinExistence type="inferred from homology"/>
<dbReference type="RefSeq" id="WP_103426328.1">
    <property type="nucleotide sequence ID" value="NZ_CP026309.1"/>
</dbReference>
<dbReference type="InterPro" id="IPR051797">
    <property type="entry name" value="TrmB-like"/>
</dbReference>
<dbReference type="Pfam" id="PF01978">
    <property type="entry name" value="TrmB"/>
    <property type="match status" value="1"/>
</dbReference>
<dbReference type="InterPro" id="IPR036390">
    <property type="entry name" value="WH_DNA-bd_sf"/>
</dbReference>
<feature type="domain" description="Transcription regulator TrmB N-terminal" evidence="2">
    <location>
        <begin position="10"/>
        <end position="76"/>
    </location>
</feature>
<name>A0A2I8VNG6_9EURY</name>
<dbReference type="InterPro" id="IPR021586">
    <property type="entry name" value="Tscrpt_reg_TrmB_C"/>
</dbReference>
<dbReference type="InterPro" id="IPR002831">
    <property type="entry name" value="Tscrpt_reg_TrmB_N"/>
</dbReference>
<keyword evidence="5" id="KW-1185">Reference proteome</keyword>
<dbReference type="CDD" id="cd00090">
    <property type="entry name" value="HTH_ARSR"/>
    <property type="match status" value="1"/>
</dbReference>
<evidence type="ECO:0000259" key="3">
    <source>
        <dbReference type="Pfam" id="PF11495"/>
    </source>
</evidence>
<dbReference type="Pfam" id="PF11495">
    <property type="entry name" value="Regulator_TrmB"/>
    <property type="match status" value="1"/>
</dbReference>
<dbReference type="SUPFAM" id="SSF46785">
    <property type="entry name" value="Winged helix' DNA-binding domain"/>
    <property type="match status" value="1"/>
</dbReference>
<organism evidence="4 5">
    <name type="scientific">Salinigranum rubrum</name>
    <dbReference type="NCBI Taxonomy" id="755307"/>
    <lineage>
        <taxon>Archaea</taxon>
        <taxon>Methanobacteriati</taxon>
        <taxon>Methanobacteriota</taxon>
        <taxon>Stenosarchaea group</taxon>
        <taxon>Halobacteria</taxon>
        <taxon>Halobacteriales</taxon>
        <taxon>Haloferacaceae</taxon>
        <taxon>Salinigranum</taxon>
    </lineage>
</organism>
<protein>
    <submittedName>
        <fullName evidence="4">TrmB family transcriptional regulator</fullName>
    </submittedName>
</protein>
<dbReference type="PANTHER" id="PTHR34293">
    <property type="entry name" value="HTH-TYPE TRANSCRIPTIONAL REGULATOR TRMBL2"/>
    <property type="match status" value="1"/>
</dbReference>
<dbReference type="InterPro" id="IPR036388">
    <property type="entry name" value="WH-like_DNA-bd_sf"/>
</dbReference>
<dbReference type="InterPro" id="IPR011991">
    <property type="entry name" value="ArsR-like_HTH"/>
</dbReference>
<dbReference type="GeneID" id="35593255"/>
<sequence>MERDELTATLEEAGLSPYQAEAYVTLLSAGSVSAGDLAEMSGVPRPRIYDVLRDLESAGYVTTYEQDRLYAQAVAPEELRPLRERLARLESALDEIEDRYRTPATREGSVTLVTQFDTVFGQATRDIGVAERHVQAVLSLDQYERLAEVLADAYDRGVYVQVSLYAADDEPLPGPGEFAGVCTEVRRLGFPKPFLVLTDRQRVSFSPKGRSMDEYGVLVDDRATAFVFHWFFLTSCWEVYEPIHADVRDTPPFTFVEITDAVRYLEDLVHDGATVHVRVEGYSVRTGRHRRVSGTVVDVDYVGHEGDGVEAPSLVQLAAQATLIVETDDGTLTVGGEGALAEDVSADRIVVERIDHA</sequence>
<dbReference type="EMBL" id="CP026309">
    <property type="protein sequence ID" value="AUV82639.1"/>
    <property type="molecule type" value="Genomic_DNA"/>
</dbReference>
<dbReference type="OrthoDB" id="96194at2157"/>
<dbReference type="SUPFAM" id="SSF159071">
    <property type="entry name" value="TrmB C-terminal domain-like"/>
    <property type="match status" value="1"/>
</dbReference>